<dbReference type="EMBL" id="LBJM01000081">
    <property type="protein sequence ID" value="RXH33737.1"/>
    <property type="molecule type" value="Genomic_DNA"/>
</dbReference>
<dbReference type="AlphaFoldDB" id="A0A4Q0SBQ8"/>
<reference evidence="1 2" key="1">
    <citation type="submission" date="2015-04" db="EMBL/GenBank/DDBJ databases">
        <title>Comparative genomics of rhizobia nodulating Arachis hypogaea in China.</title>
        <authorList>
            <person name="Li Y."/>
        </authorList>
    </citation>
    <scope>NUCLEOTIDE SEQUENCE [LARGE SCALE GENOMIC DNA]</scope>
    <source>
        <strain evidence="1 2">CCBAU 51787</strain>
    </source>
</reference>
<gene>
    <name evidence="1" type="ORF">XH94_29440</name>
</gene>
<sequence>MWQHRRERHVWHLPCSADVHQSIRVFRSEAAARPISAALEALKARSYVTTDTICGDRRMSPIHDLWELCRNNLERFVQQSSPKAKKFGLFVFIRARWQPKKLKLSPARYQGIEILWRRFKGMSALVNLFEEEVERQLK</sequence>
<dbReference type="Proteomes" id="UP000290565">
    <property type="component" value="Unassembled WGS sequence"/>
</dbReference>
<comment type="caution">
    <text evidence="1">The sequence shown here is derived from an EMBL/GenBank/DDBJ whole genome shotgun (WGS) entry which is preliminary data.</text>
</comment>
<evidence type="ECO:0000313" key="1">
    <source>
        <dbReference type="EMBL" id="RXH33737.1"/>
    </source>
</evidence>
<name>A0A4Q0SBQ8_9BRAD</name>
<protein>
    <submittedName>
        <fullName evidence="1">Uncharacterized protein</fullName>
    </submittedName>
</protein>
<organism evidence="1 2">
    <name type="scientific">Bradyrhizobium zhanjiangense</name>
    <dbReference type="NCBI Taxonomy" id="1325107"/>
    <lineage>
        <taxon>Bacteria</taxon>
        <taxon>Pseudomonadati</taxon>
        <taxon>Pseudomonadota</taxon>
        <taxon>Alphaproteobacteria</taxon>
        <taxon>Hyphomicrobiales</taxon>
        <taxon>Nitrobacteraceae</taxon>
        <taxon>Bradyrhizobium</taxon>
    </lineage>
</organism>
<evidence type="ECO:0000313" key="2">
    <source>
        <dbReference type="Proteomes" id="UP000290565"/>
    </source>
</evidence>
<proteinExistence type="predicted"/>
<accession>A0A4Q0SBQ8</accession>